<keyword evidence="4" id="KW-1185">Reference proteome</keyword>
<gene>
    <name evidence="3" type="primary">mobB</name>
    <name evidence="3" type="ORF">QWY15_11965</name>
</gene>
<feature type="compositionally biased region" description="Basic and acidic residues" evidence="1">
    <location>
        <begin position="45"/>
        <end position="55"/>
    </location>
</feature>
<dbReference type="NCBIfam" id="TIGR00176">
    <property type="entry name" value="mobB"/>
    <property type="match status" value="1"/>
</dbReference>
<feature type="region of interest" description="Disordered" evidence="1">
    <location>
        <begin position="35"/>
        <end position="55"/>
    </location>
</feature>
<evidence type="ECO:0000313" key="4">
    <source>
        <dbReference type="Proteomes" id="UP001172054"/>
    </source>
</evidence>
<feature type="domain" description="Molybdopterin-guanine dinucleotide biosynthesis protein B (MobB)" evidence="2">
    <location>
        <begin position="6"/>
        <end position="126"/>
    </location>
</feature>
<dbReference type="PANTHER" id="PTHR40072">
    <property type="entry name" value="MOLYBDOPTERIN-GUANINE DINUCLEOTIDE BIOSYNTHESIS ADAPTER PROTEIN-RELATED"/>
    <property type="match status" value="1"/>
</dbReference>
<dbReference type="Pfam" id="PF03205">
    <property type="entry name" value="MobB"/>
    <property type="match status" value="1"/>
</dbReference>
<organism evidence="3 4">
    <name type="scientific">Planococcus liqunii</name>
    <dbReference type="NCBI Taxonomy" id="3058394"/>
    <lineage>
        <taxon>Bacteria</taxon>
        <taxon>Bacillati</taxon>
        <taxon>Bacillota</taxon>
        <taxon>Bacilli</taxon>
        <taxon>Bacillales</taxon>
        <taxon>Caryophanaceae</taxon>
        <taxon>Planococcus</taxon>
    </lineage>
</organism>
<name>A0ABT8MTE4_9BACL</name>
<dbReference type="PANTHER" id="PTHR40072:SF1">
    <property type="entry name" value="MOLYBDOPTERIN-GUANINE DINUCLEOTIDE BIOSYNTHESIS ADAPTER PROTEIN"/>
    <property type="match status" value="1"/>
</dbReference>
<evidence type="ECO:0000313" key="3">
    <source>
        <dbReference type="EMBL" id="MDN7228014.1"/>
    </source>
</evidence>
<dbReference type="RefSeq" id="WP_301726550.1">
    <property type="nucleotide sequence ID" value="NZ_JAUJWW010000005.1"/>
</dbReference>
<dbReference type="Proteomes" id="UP001172054">
    <property type="component" value="Unassembled WGS sequence"/>
</dbReference>
<dbReference type="InterPro" id="IPR052539">
    <property type="entry name" value="MGD_biosynthesis_adapter"/>
</dbReference>
<dbReference type="InterPro" id="IPR027417">
    <property type="entry name" value="P-loop_NTPase"/>
</dbReference>
<dbReference type="SUPFAM" id="SSF52540">
    <property type="entry name" value="P-loop containing nucleoside triphosphate hydrolases"/>
    <property type="match status" value="1"/>
</dbReference>
<dbReference type="EMBL" id="JAUJWW010000005">
    <property type="protein sequence ID" value="MDN7228014.1"/>
    <property type="molecule type" value="Genomic_DNA"/>
</dbReference>
<reference evidence="3 4" key="1">
    <citation type="submission" date="2023-06" db="EMBL/GenBank/DDBJ databases">
        <title>Novel species in genus Planococcus.</title>
        <authorList>
            <person name="Ning S."/>
        </authorList>
    </citation>
    <scope>NUCLEOTIDE SEQUENCE [LARGE SCALE GENOMIC DNA]</scope>
    <source>
        <strain evidence="3 4">N064</strain>
    </source>
</reference>
<accession>A0ABT8MTE4</accession>
<comment type="caution">
    <text evidence="3">The sequence shown here is derived from an EMBL/GenBank/DDBJ whole genome shotgun (WGS) entry which is preliminary data.</text>
</comment>
<dbReference type="InterPro" id="IPR004435">
    <property type="entry name" value="MobB_dom"/>
</dbReference>
<evidence type="ECO:0000259" key="2">
    <source>
        <dbReference type="Pfam" id="PF03205"/>
    </source>
</evidence>
<dbReference type="Gene3D" id="3.40.50.300">
    <property type="entry name" value="P-loop containing nucleotide triphosphate hydrolases"/>
    <property type="match status" value="1"/>
</dbReference>
<protein>
    <submittedName>
        <fullName evidence="3">Molybdopterin-guanine dinucleotide biosynthesis protein B</fullName>
    </submittedName>
</protein>
<evidence type="ECO:0000256" key="1">
    <source>
        <dbReference type="SAM" id="MobiDB-lite"/>
    </source>
</evidence>
<sequence>MGAVNVLQIVGFKNSGKTTLMNQLIERAQTSGRKVSAIKHHGHGGKPELPPKETDSTQFLASGAASSLVYGDGLVQMHLEEPEADLERFIRFSLLANPDLILIEGFKAASYPKIVLVRSQEDWRELGALSNIQLVIVHDGVKLENTATVEASNREAIARFFTDWMEGEVNESI</sequence>
<proteinExistence type="predicted"/>